<reference evidence="13" key="1">
    <citation type="submission" date="2021-12" db="EMBL/GenBank/DDBJ databases">
        <authorList>
            <person name="King R."/>
        </authorList>
    </citation>
    <scope>NUCLEOTIDE SEQUENCE</scope>
</reference>
<comment type="catalytic activity">
    <reaction evidence="9">
        <text>tRNA(Val) + L-valine + ATP = L-valyl-tRNA(Val) + AMP + diphosphate</text>
        <dbReference type="Rhea" id="RHEA:10704"/>
        <dbReference type="Rhea" id="RHEA-COMP:9672"/>
        <dbReference type="Rhea" id="RHEA-COMP:9708"/>
        <dbReference type="ChEBI" id="CHEBI:30616"/>
        <dbReference type="ChEBI" id="CHEBI:33019"/>
        <dbReference type="ChEBI" id="CHEBI:57762"/>
        <dbReference type="ChEBI" id="CHEBI:78442"/>
        <dbReference type="ChEBI" id="CHEBI:78537"/>
        <dbReference type="ChEBI" id="CHEBI:456215"/>
        <dbReference type="EC" id="6.1.1.9"/>
    </reaction>
</comment>
<evidence type="ECO:0000313" key="13">
    <source>
        <dbReference type="EMBL" id="CAH0387803.1"/>
    </source>
</evidence>
<dbReference type="InterPro" id="IPR002300">
    <property type="entry name" value="aa-tRNA-synth_Ia"/>
</dbReference>
<dbReference type="CDD" id="cd07962">
    <property type="entry name" value="Anticodon_Ia_Val"/>
    <property type="match status" value="1"/>
</dbReference>
<evidence type="ECO:0000259" key="11">
    <source>
        <dbReference type="Pfam" id="PF00133"/>
    </source>
</evidence>
<dbReference type="KEGG" id="btab:109039901"/>
<dbReference type="Pfam" id="PF00133">
    <property type="entry name" value="tRNA-synt_1"/>
    <property type="match status" value="1"/>
</dbReference>
<dbReference type="NCBIfam" id="TIGR00422">
    <property type="entry name" value="valS"/>
    <property type="match status" value="1"/>
</dbReference>
<name>A0A9P0AB34_BEMTA</name>
<dbReference type="InterPro" id="IPR033705">
    <property type="entry name" value="Anticodon_Ia_Val"/>
</dbReference>
<keyword evidence="7 10" id="KW-0030">Aminoacyl-tRNA synthetase</keyword>
<dbReference type="FunFam" id="3.40.50.620:FF:000020">
    <property type="entry name" value="Valine--tRNA ligase, mitochondrial"/>
    <property type="match status" value="1"/>
</dbReference>
<evidence type="ECO:0000313" key="14">
    <source>
        <dbReference type="Proteomes" id="UP001152759"/>
    </source>
</evidence>
<dbReference type="InterPro" id="IPR014729">
    <property type="entry name" value="Rossmann-like_a/b/a_fold"/>
</dbReference>
<organism evidence="13 14">
    <name type="scientific">Bemisia tabaci</name>
    <name type="common">Sweetpotato whitefly</name>
    <name type="synonym">Aleurodes tabaci</name>
    <dbReference type="NCBI Taxonomy" id="7038"/>
    <lineage>
        <taxon>Eukaryota</taxon>
        <taxon>Metazoa</taxon>
        <taxon>Ecdysozoa</taxon>
        <taxon>Arthropoda</taxon>
        <taxon>Hexapoda</taxon>
        <taxon>Insecta</taxon>
        <taxon>Pterygota</taxon>
        <taxon>Neoptera</taxon>
        <taxon>Paraneoptera</taxon>
        <taxon>Hemiptera</taxon>
        <taxon>Sternorrhyncha</taxon>
        <taxon>Aleyrodoidea</taxon>
        <taxon>Aleyrodidae</taxon>
        <taxon>Aleyrodinae</taxon>
        <taxon>Bemisia</taxon>
    </lineage>
</organism>
<dbReference type="InterPro" id="IPR001412">
    <property type="entry name" value="aa-tRNA-synth_I_CS"/>
</dbReference>
<sequence length="1017" mass="117199">MAFSIFKALNVTRCSFLSKKSLIYSIGWHGPHTFYFVYAVRATHTAKEFPLSYSPQVVEKGRYKKWEESGDFKLKTGGSDLEVFCMILPPPNVTGTLHLGHAYTVTLQDILCRWKRMQGHPVVWVPGFDHAGIATQIVVEKKLKKERNVSRHELGREKFIQEVMSWKEEKIPVIKTQLKKLGASLDWSREKFTMDEGQSIAVQEALIRLFEAGWLYRDEMLVNWCCHLQSAISDAEVEHKEVEGPTEFVVPGYAEPVTFGLLHYFSYEVVSEMRKIDVATTRLETMLGDVAVAVNPNDERYKNLKGAFLKHPLRLCHIPLIYDDSVDPNFGTGAVKITPAHSHADLEVAKRHNLPIVPVITEDGRIHESLKDSGFAGMKRYDARRKLISYLIQKRLYVEEKPHSMAVPICCRSGDIIEFLMKPQWFLKLDIVADRIVKSLNENEVDIEPSSGKKALIDWFTCNKRPWCISRQMWWGHRLPLYSAKNTWVAAHSMEEATKKIKEKLNLSDGEMKNLVITQDEDVLDTWFSSGLLPFSVFGWPKITEDLERFYPLSLMETGNDIIGFWVARMLTLGLFAMDKLPFKKVILHGLITDPQGRKMSKSRGNVIDPLHIIHGISSEQLQEELKKSYQSGHLSDKEFDIALAGQKRLLPVGIMECGADALRLTLSSHDFRNSFIKFDWQECEKNRRFCNKIVQACKFCRRWVNKAHASSTDQPEVSSSYPEAWILSRLADCVSRVNSGLDSYNFHHAANAILHFFVFEFCDIFLEAVKPVLYDSFAPVIDWNEEDTATLPVSRTMLLCLETYLRLLAPFMPFLSEELYFILTGKKVHNAPFPTQDQYVQFRNSNLDADFRYIMNIVKAMRRSTVCHSKYFPDKDYRFSIRTNNADMLTNHIDMIKTLGKCISVNLEKETPTSPYFLDTPVDDNTSIHLLINLQDFDLLAYERQVTAKHDSLQKKLKSWTRGHPQEKYQNAQPKKVKLHHEKEIEKGKEELSMISDYLEILKVWIAQTRNSNHED</sequence>
<keyword evidence="14" id="KW-1185">Reference proteome</keyword>
<dbReference type="SUPFAM" id="SSF47323">
    <property type="entry name" value="Anticodon-binding domain of a subclass of class I aminoacyl-tRNA synthetases"/>
    <property type="match status" value="1"/>
</dbReference>
<feature type="domain" description="Aminoacyl-tRNA synthetase class Ia" evidence="11">
    <location>
        <begin position="62"/>
        <end position="671"/>
    </location>
</feature>
<gene>
    <name evidence="13" type="ORF">BEMITA_LOCUS6774</name>
</gene>
<evidence type="ECO:0000256" key="5">
    <source>
        <dbReference type="ARBA" id="ARBA00022840"/>
    </source>
</evidence>
<dbReference type="Gene3D" id="3.40.50.620">
    <property type="entry name" value="HUPs"/>
    <property type="match status" value="2"/>
</dbReference>
<evidence type="ECO:0000256" key="10">
    <source>
        <dbReference type="RuleBase" id="RU363035"/>
    </source>
</evidence>
<dbReference type="GO" id="GO:0006438">
    <property type="term" value="P:valyl-tRNA aminoacylation"/>
    <property type="evidence" value="ECO:0007669"/>
    <property type="project" value="InterPro"/>
</dbReference>
<evidence type="ECO:0000256" key="9">
    <source>
        <dbReference type="ARBA" id="ARBA00047552"/>
    </source>
</evidence>
<dbReference type="SUPFAM" id="SSF52374">
    <property type="entry name" value="Nucleotidylyl transferase"/>
    <property type="match status" value="1"/>
</dbReference>
<dbReference type="InterPro" id="IPR009080">
    <property type="entry name" value="tRNAsynth_Ia_anticodon-bd"/>
</dbReference>
<accession>A0A9P0AB34</accession>
<evidence type="ECO:0000256" key="4">
    <source>
        <dbReference type="ARBA" id="ARBA00022741"/>
    </source>
</evidence>
<dbReference type="InterPro" id="IPR002303">
    <property type="entry name" value="Valyl-tRNA_ligase"/>
</dbReference>
<dbReference type="CDD" id="cd00817">
    <property type="entry name" value="ValRS_core"/>
    <property type="match status" value="1"/>
</dbReference>
<dbReference type="PANTHER" id="PTHR11946">
    <property type="entry name" value="VALYL-TRNA SYNTHETASES"/>
    <property type="match status" value="1"/>
</dbReference>
<dbReference type="PANTHER" id="PTHR11946:SF109">
    <property type="entry name" value="VALINE--TRNA LIGASE"/>
    <property type="match status" value="1"/>
</dbReference>
<keyword evidence="6 10" id="KW-0648">Protein biosynthesis</keyword>
<dbReference type="Gene3D" id="1.10.730.10">
    <property type="entry name" value="Isoleucyl-tRNA Synthetase, Domain 1"/>
    <property type="match status" value="1"/>
</dbReference>
<dbReference type="GO" id="GO:0005524">
    <property type="term" value="F:ATP binding"/>
    <property type="evidence" value="ECO:0007669"/>
    <property type="project" value="UniProtKB-KW"/>
</dbReference>
<dbReference type="Proteomes" id="UP001152759">
    <property type="component" value="Chromosome 3"/>
</dbReference>
<evidence type="ECO:0000256" key="6">
    <source>
        <dbReference type="ARBA" id="ARBA00022917"/>
    </source>
</evidence>
<evidence type="ECO:0000259" key="12">
    <source>
        <dbReference type="Pfam" id="PF08264"/>
    </source>
</evidence>
<comment type="similarity">
    <text evidence="1 10">Belongs to the class-I aminoacyl-tRNA synthetase family.</text>
</comment>
<keyword evidence="4 10" id="KW-0547">Nucleotide-binding</keyword>
<dbReference type="GO" id="GO:0004832">
    <property type="term" value="F:valine-tRNA ligase activity"/>
    <property type="evidence" value="ECO:0007669"/>
    <property type="project" value="UniProtKB-EC"/>
</dbReference>
<dbReference type="PRINTS" id="PR00986">
    <property type="entry name" value="TRNASYNTHVAL"/>
</dbReference>
<dbReference type="InterPro" id="IPR013155">
    <property type="entry name" value="M/V/L/I-tRNA-synth_anticd-bd"/>
</dbReference>
<keyword evidence="3 10" id="KW-0436">Ligase</keyword>
<dbReference type="SUPFAM" id="SSF50677">
    <property type="entry name" value="ValRS/IleRS/LeuRS editing domain"/>
    <property type="match status" value="1"/>
</dbReference>
<dbReference type="PROSITE" id="PS00178">
    <property type="entry name" value="AA_TRNA_LIGASE_I"/>
    <property type="match status" value="1"/>
</dbReference>
<dbReference type="NCBIfam" id="NF004349">
    <property type="entry name" value="PRK05729.1"/>
    <property type="match status" value="1"/>
</dbReference>
<evidence type="ECO:0000256" key="1">
    <source>
        <dbReference type="ARBA" id="ARBA00005594"/>
    </source>
</evidence>
<dbReference type="GO" id="GO:0005829">
    <property type="term" value="C:cytosol"/>
    <property type="evidence" value="ECO:0007669"/>
    <property type="project" value="TreeGrafter"/>
</dbReference>
<evidence type="ECO:0000256" key="7">
    <source>
        <dbReference type="ARBA" id="ARBA00023146"/>
    </source>
</evidence>
<evidence type="ECO:0000256" key="3">
    <source>
        <dbReference type="ARBA" id="ARBA00022598"/>
    </source>
</evidence>
<dbReference type="Gene3D" id="3.90.740.10">
    <property type="entry name" value="Valyl/Leucyl/Isoleucyl-tRNA synthetase, editing domain"/>
    <property type="match status" value="1"/>
</dbReference>
<evidence type="ECO:0000256" key="8">
    <source>
        <dbReference type="ARBA" id="ARBA00029936"/>
    </source>
</evidence>
<proteinExistence type="inferred from homology"/>
<keyword evidence="5 10" id="KW-0067">ATP-binding</keyword>
<feature type="domain" description="Methionyl/Valyl/Leucyl/Isoleucyl-tRNA synthetase anticodon-binding" evidence="12">
    <location>
        <begin position="725"/>
        <end position="864"/>
    </location>
</feature>
<dbReference type="InterPro" id="IPR009008">
    <property type="entry name" value="Val/Leu/Ile-tRNA-synth_edit"/>
</dbReference>
<dbReference type="Pfam" id="PF08264">
    <property type="entry name" value="Anticodon_1"/>
    <property type="match status" value="1"/>
</dbReference>
<dbReference type="EMBL" id="OU963864">
    <property type="protein sequence ID" value="CAH0387803.1"/>
    <property type="molecule type" value="Genomic_DNA"/>
</dbReference>
<dbReference type="EC" id="6.1.1.9" evidence="2"/>
<dbReference type="Gene3D" id="2.170.220.10">
    <property type="match status" value="1"/>
</dbReference>
<dbReference type="AlphaFoldDB" id="A0A9P0AB34"/>
<protein>
    <recommendedName>
        <fullName evidence="2">valine--tRNA ligase</fullName>
        <ecNumber evidence="2">6.1.1.9</ecNumber>
    </recommendedName>
    <alternativeName>
        <fullName evidence="8">Valyl-tRNA synthetase</fullName>
    </alternativeName>
</protein>
<dbReference type="GO" id="GO:0002161">
    <property type="term" value="F:aminoacyl-tRNA deacylase activity"/>
    <property type="evidence" value="ECO:0007669"/>
    <property type="project" value="InterPro"/>
</dbReference>
<evidence type="ECO:0000256" key="2">
    <source>
        <dbReference type="ARBA" id="ARBA00013169"/>
    </source>
</evidence>